<feature type="transmembrane region" description="Helical" evidence="1">
    <location>
        <begin position="12"/>
        <end position="31"/>
    </location>
</feature>
<keyword evidence="3" id="KW-1185">Reference proteome</keyword>
<dbReference type="Pfam" id="PF04654">
    <property type="entry name" value="DUF599"/>
    <property type="match status" value="2"/>
</dbReference>
<comment type="caution">
    <text evidence="2">The sequence shown here is derived from an EMBL/GenBank/DDBJ whole genome shotgun (WGS) entry which is preliminary data.</text>
</comment>
<gene>
    <name evidence="2" type="ORF">DH2020_013641</name>
</gene>
<feature type="transmembrane region" description="Helical" evidence="1">
    <location>
        <begin position="182"/>
        <end position="204"/>
    </location>
</feature>
<evidence type="ECO:0000313" key="2">
    <source>
        <dbReference type="EMBL" id="KAK6154002.1"/>
    </source>
</evidence>
<sequence>MIMEEKQLDLVLVPLGLGVLLAYHIWLLFTIRRNPSRTVIGLNAESRRKWVFCLMATPKIGLDHTTGLVASCSHKISEISLQLGRLHLRFKLSFRNREASVFRNLVSERKEVIRELDDLDDPLKNGVLAIQTIRNNIMASTLLATTAITLSSLISVYVSNKSSSSSVLEYGDKTSVMSSVKFFAILVCFLVAFLCNLLCIRYYAHTSFLVTVPAFQNRKDAIEYVATNLNRGGFFWSLGLRAFYLSFPLFFWVFGPISMFVCCCVMSFVLYFLDTCTDFTRDLHDHSVNGEDVEAIAPLA</sequence>
<evidence type="ECO:0008006" key="4">
    <source>
        <dbReference type="Google" id="ProtNLM"/>
    </source>
</evidence>
<keyword evidence="1" id="KW-0472">Membrane</keyword>
<protein>
    <recommendedName>
        <fullName evidence="4">DUF599 domain-containing protein</fullName>
    </recommendedName>
</protein>
<feature type="transmembrane region" description="Helical" evidence="1">
    <location>
        <begin position="250"/>
        <end position="273"/>
    </location>
</feature>
<name>A0ABR0X5Z0_REHGL</name>
<keyword evidence="1" id="KW-0812">Transmembrane</keyword>
<accession>A0ABR0X5Z0</accession>
<dbReference type="InterPro" id="IPR006747">
    <property type="entry name" value="DUF599"/>
</dbReference>
<proteinExistence type="predicted"/>
<dbReference type="PANTHER" id="PTHR31168:SF19">
    <property type="entry name" value="OS01G0683700 PROTEIN"/>
    <property type="match status" value="1"/>
</dbReference>
<dbReference type="EMBL" id="JABTTQ020000006">
    <property type="protein sequence ID" value="KAK6154002.1"/>
    <property type="molecule type" value="Genomic_DNA"/>
</dbReference>
<keyword evidence="1" id="KW-1133">Transmembrane helix</keyword>
<reference evidence="2 3" key="1">
    <citation type="journal article" date="2021" name="Comput. Struct. Biotechnol. J.">
        <title>De novo genome assembly of the potent medicinal plant Rehmannia glutinosa using nanopore technology.</title>
        <authorList>
            <person name="Ma L."/>
            <person name="Dong C."/>
            <person name="Song C."/>
            <person name="Wang X."/>
            <person name="Zheng X."/>
            <person name="Niu Y."/>
            <person name="Chen S."/>
            <person name="Feng W."/>
        </authorList>
    </citation>
    <scope>NUCLEOTIDE SEQUENCE [LARGE SCALE GENOMIC DNA]</scope>
    <source>
        <strain evidence="2">DH-2019</strain>
    </source>
</reference>
<evidence type="ECO:0000256" key="1">
    <source>
        <dbReference type="SAM" id="Phobius"/>
    </source>
</evidence>
<dbReference type="PANTHER" id="PTHR31168">
    <property type="entry name" value="OS02G0292800 PROTEIN"/>
    <property type="match status" value="1"/>
</dbReference>
<dbReference type="Proteomes" id="UP001318860">
    <property type="component" value="Unassembled WGS sequence"/>
</dbReference>
<organism evidence="2 3">
    <name type="scientific">Rehmannia glutinosa</name>
    <name type="common">Chinese foxglove</name>
    <dbReference type="NCBI Taxonomy" id="99300"/>
    <lineage>
        <taxon>Eukaryota</taxon>
        <taxon>Viridiplantae</taxon>
        <taxon>Streptophyta</taxon>
        <taxon>Embryophyta</taxon>
        <taxon>Tracheophyta</taxon>
        <taxon>Spermatophyta</taxon>
        <taxon>Magnoliopsida</taxon>
        <taxon>eudicotyledons</taxon>
        <taxon>Gunneridae</taxon>
        <taxon>Pentapetalae</taxon>
        <taxon>asterids</taxon>
        <taxon>lamiids</taxon>
        <taxon>Lamiales</taxon>
        <taxon>Orobanchaceae</taxon>
        <taxon>Rehmannieae</taxon>
        <taxon>Rehmannia</taxon>
    </lineage>
</organism>
<evidence type="ECO:0000313" key="3">
    <source>
        <dbReference type="Proteomes" id="UP001318860"/>
    </source>
</evidence>